<proteinExistence type="predicted"/>
<dbReference type="CDD" id="cd14797">
    <property type="entry name" value="DUF302"/>
    <property type="match status" value="1"/>
</dbReference>
<evidence type="ECO:0000259" key="1">
    <source>
        <dbReference type="Pfam" id="PF03625"/>
    </source>
</evidence>
<dbReference type="Pfam" id="PF03625">
    <property type="entry name" value="DUF302"/>
    <property type="match status" value="2"/>
</dbReference>
<dbReference type="RefSeq" id="WP_224455083.1">
    <property type="nucleotide sequence ID" value="NZ_BAAAGG010000021.1"/>
</dbReference>
<dbReference type="InterPro" id="IPR005180">
    <property type="entry name" value="DUF302"/>
</dbReference>
<dbReference type="Gene3D" id="3.30.310.70">
    <property type="entry name" value="TT1751-like domain"/>
    <property type="match status" value="2"/>
</dbReference>
<dbReference type="SUPFAM" id="SSF103247">
    <property type="entry name" value="TT1751-like"/>
    <property type="match status" value="2"/>
</dbReference>
<dbReference type="EMBL" id="BAAAGG010000021">
    <property type="protein sequence ID" value="GAA0762119.1"/>
    <property type="molecule type" value="Genomic_DNA"/>
</dbReference>
<sequence>MLRTPLLSIFAMFFVFLISCKDNSEKKDISKIDENISPGLIFTKTDDLDRASKDFKSYVDTDRTLQVSTEINHSQNAADVDLKLDFNQVYFIDNARYSVPLIEENPLMALEFPIRIGFYRINDNQYVVARSEDYFMNRYNLKGSAALRSIGTLSETFLKQSSKAAFTQDSPIDSLDTNGIRSVESSKPYIQTVASIKEMIEKSEDLTLFESKDFSKDAEEIGAELKPLHLFIFGNPKMGTKLMQQNQNFSIDLPLKVLVEEIDDGKVLVHFQDLTFTSQLHLEEFEDNLPEKITKKLEEMLLESVSSESESK</sequence>
<keyword evidence="3" id="KW-1185">Reference proteome</keyword>
<evidence type="ECO:0000313" key="2">
    <source>
        <dbReference type="EMBL" id="GAA0762119.1"/>
    </source>
</evidence>
<comment type="caution">
    <text evidence="2">The sequence shown here is derived from an EMBL/GenBank/DDBJ whole genome shotgun (WGS) entry which is preliminary data.</text>
</comment>
<dbReference type="PANTHER" id="PTHR38342:SF2">
    <property type="entry name" value="INNER MEMBRANE OR EXPORTED"/>
    <property type="match status" value="1"/>
</dbReference>
<reference evidence="2 3" key="1">
    <citation type="journal article" date="2019" name="Int. J. Syst. Evol. Microbiol.">
        <title>The Global Catalogue of Microorganisms (GCM) 10K type strain sequencing project: providing services to taxonomists for standard genome sequencing and annotation.</title>
        <authorList>
            <consortium name="The Broad Institute Genomics Platform"/>
            <consortium name="The Broad Institute Genome Sequencing Center for Infectious Disease"/>
            <person name="Wu L."/>
            <person name="Ma J."/>
        </authorList>
    </citation>
    <scope>NUCLEOTIDE SEQUENCE [LARGE SCALE GENOMIC DNA]</scope>
    <source>
        <strain evidence="2 3">JCM 16231</strain>
    </source>
</reference>
<organism evidence="2 3">
    <name type="scientific">Psychroflexus lacisalsi</name>
    <dbReference type="NCBI Taxonomy" id="503928"/>
    <lineage>
        <taxon>Bacteria</taxon>
        <taxon>Pseudomonadati</taxon>
        <taxon>Bacteroidota</taxon>
        <taxon>Flavobacteriia</taxon>
        <taxon>Flavobacteriales</taxon>
        <taxon>Flavobacteriaceae</taxon>
        <taxon>Psychroflexus</taxon>
    </lineage>
</organism>
<accession>A0ABN1KCH1</accession>
<dbReference type="PANTHER" id="PTHR38342">
    <property type="entry name" value="SLR5037 PROTEIN"/>
    <property type="match status" value="1"/>
</dbReference>
<dbReference type="InterPro" id="IPR035923">
    <property type="entry name" value="TT1751-like_sf"/>
</dbReference>
<gene>
    <name evidence="2" type="ORF">GCM10009433_22230</name>
</gene>
<name>A0ABN1KCH1_9FLAO</name>
<dbReference type="PROSITE" id="PS51257">
    <property type="entry name" value="PROKAR_LIPOPROTEIN"/>
    <property type="match status" value="1"/>
</dbReference>
<feature type="domain" description="DUF302" evidence="1">
    <location>
        <begin position="213"/>
        <end position="273"/>
    </location>
</feature>
<feature type="domain" description="DUF302" evidence="1">
    <location>
        <begin position="71"/>
        <end position="129"/>
    </location>
</feature>
<evidence type="ECO:0000313" key="3">
    <source>
        <dbReference type="Proteomes" id="UP001500185"/>
    </source>
</evidence>
<dbReference type="Proteomes" id="UP001500185">
    <property type="component" value="Unassembled WGS sequence"/>
</dbReference>
<protein>
    <recommendedName>
        <fullName evidence="1">DUF302 domain-containing protein</fullName>
    </recommendedName>
</protein>